<dbReference type="EMBL" id="CP101717">
    <property type="protein sequence ID" value="WLD57340.1"/>
    <property type="molecule type" value="Genomic_DNA"/>
</dbReference>
<dbReference type="InterPro" id="IPR007848">
    <property type="entry name" value="Small_mtfrase_dom"/>
</dbReference>
<protein>
    <submittedName>
        <fullName evidence="8">Methyltransferase</fullName>
    </submittedName>
</protein>
<dbReference type="InterPro" id="IPR002052">
    <property type="entry name" value="DNA_methylase_N6_adenine_CS"/>
</dbReference>
<sequence>MSPFSEVLLRWFNPQAAPRCLLLNMADTEVAAHCLAENIPVQHTHFAREQHVAHEEQQVAVLTFPEQAAGLTDVCWQWPKAKEEAVMLLDWLAPQLADNGSVWIVGHNKGGIKSAAKVLEARGWHVQKKGSARHCALLRATRALPAQPFDLERYWSSATLPDDAGTLWTLPGVFSHGRVDRGSQVLLPFLKDLRGPVLDFGCGGGLLSLVSKLKAPELEVTALDHHWLAILSTQKTASENGITLKTLWSHGFNEVTERYGALITNPPFHTGIETDYDIASRLIAGSRSVLKPRSRWLAVVNVHLPYEPWIAEHFTAPTKLIQQHGFVVWEAQTPR</sequence>
<dbReference type="Pfam" id="PF05175">
    <property type="entry name" value="MTS"/>
    <property type="match status" value="1"/>
</dbReference>
<dbReference type="SUPFAM" id="SSF53335">
    <property type="entry name" value="S-adenosyl-L-methionine-dependent methyltransferases"/>
    <property type="match status" value="1"/>
</dbReference>
<dbReference type="GO" id="GO:0008990">
    <property type="term" value="F:rRNA (guanine-N2-)-methyltransferase activity"/>
    <property type="evidence" value="ECO:0007669"/>
    <property type="project" value="InterPro"/>
</dbReference>
<feature type="domain" description="Methyltransferase small N-terminal" evidence="7">
    <location>
        <begin position="5"/>
        <end position="157"/>
    </location>
</feature>
<proteinExistence type="predicted"/>
<evidence type="ECO:0000313" key="8">
    <source>
        <dbReference type="EMBL" id="WLD57340.1"/>
    </source>
</evidence>
<keyword evidence="4" id="KW-0808">Transferase</keyword>
<dbReference type="InterPro" id="IPR029063">
    <property type="entry name" value="SAM-dependent_MTases_sf"/>
</dbReference>
<dbReference type="InterPro" id="IPR013675">
    <property type="entry name" value="Mtase_sm_N"/>
</dbReference>
<name>A0AB38YDK1_9GAMM</name>
<dbReference type="Gene3D" id="3.40.50.150">
    <property type="entry name" value="Vaccinia Virus protein VP39"/>
    <property type="match status" value="2"/>
</dbReference>
<dbReference type="PANTHER" id="PTHR47816">
    <property type="entry name" value="RIBOSOMAL RNA SMALL SUBUNIT METHYLTRANSFERASE C"/>
    <property type="match status" value="1"/>
</dbReference>
<keyword evidence="3 8" id="KW-0489">Methyltransferase</keyword>
<dbReference type="AlphaFoldDB" id="A0AB38YDK1"/>
<dbReference type="PANTHER" id="PTHR47816:SF4">
    <property type="entry name" value="RIBOSOMAL RNA SMALL SUBUNIT METHYLTRANSFERASE C"/>
    <property type="match status" value="1"/>
</dbReference>
<evidence type="ECO:0000256" key="1">
    <source>
        <dbReference type="ARBA" id="ARBA00022490"/>
    </source>
</evidence>
<feature type="domain" description="Methyltransferase small" evidence="6">
    <location>
        <begin position="166"/>
        <end position="329"/>
    </location>
</feature>
<dbReference type="GO" id="GO:0003676">
    <property type="term" value="F:nucleic acid binding"/>
    <property type="evidence" value="ECO:0007669"/>
    <property type="project" value="InterPro"/>
</dbReference>
<evidence type="ECO:0000256" key="5">
    <source>
        <dbReference type="ARBA" id="ARBA00022691"/>
    </source>
</evidence>
<evidence type="ECO:0000256" key="2">
    <source>
        <dbReference type="ARBA" id="ARBA00022552"/>
    </source>
</evidence>
<dbReference type="PROSITE" id="PS00092">
    <property type="entry name" value="N6_MTASE"/>
    <property type="match status" value="1"/>
</dbReference>
<keyword evidence="2" id="KW-0698">rRNA processing</keyword>
<gene>
    <name evidence="8" type="ORF">NFC81_11500</name>
</gene>
<evidence type="ECO:0000259" key="7">
    <source>
        <dbReference type="Pfam" id="PF08468"/>
    </source>
</evidence>
<dbReference type="InterPro" id="IPR046977">
    <property type="entry name" value="RsmC/RlmG"/>
</dbReference>
<keyword evidence="5" id="KW-0949">S-adenosyl-L-methionine</keyword>
<dbReference type="RefSeq" id="WP_304994626.1">
    <property type="nucleotide sequence ID" value="NZ_CP101717.1"/>
</dbReference>
<evidence type="ECO:0000256" key="3">
    <source>
        <dbReference type="ARBA" id="ARBA00022603"/>
    </source>
</evidence>
<keyword evidence="1" id="KW-0963">Cytoplasm</keyword>
<organism evidence="8">
    <name type="scientific">Salinispirillum sp. LH 10-3-1</name>
    <dbReference type="NCBI Taxonomy" id="2952525"/>
    <lineage>
        <taxon>Bacteria</taxon>
        <taxon>Pseudomonadati</taxon>
        <taxon>Pseudomonadota</taxon>
        <taxon>Gammaproteobacteria</taxon>
        <taxon>Oceanospirillales</taxon>
        <taxon>Saccharospirillaceae</taxon>
        <taxon>Salinispirillum</taxon>
    </lineage>
</organism>
<accession>A0AB38YDK1</accession>
<evidence type="ECO:0000259" key="6">
    <source>
        <dbReference type="Pfam" id="PF05175"/>
    </source>
</evidence>
<reference evidence="8" key="1">
    <citation type="submission" date="2022-07" db="EMBL/GenBank/DDBJ databases">
        <title>Complete genome sequence of Salinispirillum sp. LH10-3-1 capable of multiple carbohydrate inversion isolated from a soda lake.</title>
        <authorList>
            <person name="Liu J."/>
            <person name="Zhai Y."/>
            <person name="Zhang H."/>
            <person name="Yang H."/>
            <person name="Qu J."/>
            <person name="Li J."/>
        </authorList>
    </citation>
    <scope>NUCLEOTIDE SEQUENCE</scope>
    <source>
        <strain evidence="8">LH 10-3-1</strain>
    </source>
</reference>
<evidence type="ECO:0000256" key="4">
    <source>
        <dbReference type="ARBA" id="ARBA00022679"/>
    </source>
</evidence>
<dbReference type="Pfam" id="PF08468">
    <property type="entry name" value="MTS_N"/>
    <property type="match status" value="1"/>
</dbReference>